<keyword evidence="2" id="KW-1185">Reference proteome</keyword>
<dbReference type="EMBL" id="CAJVCH010343950">
    <property type="protein sequence ID" value="CAG7815420.1"/>
    <property type="molecule type" value="Genomic_DNA"/>
</dbReference>
<evidence type="ECO:0000313" key="2">
    <source>
        <dbReference type="Proteomes" id="UP000708208"/>
    </source>
</evidence>
<sequence length="155" mass="17378">MLFQTPVNYILNFTPPPPPPPDFQDSRKIIKRSTYGSYDPEPPRDAPIEVIALGPSLPNNTWVTAYEFTYLVGYERQPAFKNSECQSKSVGTDYKRFVGRCIQTIHGHWSSGPNNRLRCAETHHRVGPEYVPHVPQFPAGGTCGGCEAARNNTRT</sequence>
<comment type="caution">
    <text evidence="1">The sequence shown here is derived from an EMBL/GenBank/DDBJ whole genome shotgun (WGS) entry which is preliminary data.</text>
</comment>
<feature type="non-terminal residue" evidence="1">
    <location>
        <position position="1"/>
    </location>
</feature>
<evidence type="ECO:0000313" key="1">
    <source>
        <dbReference type="EMBL" id="CAG7815420.1"/>
    </source>
</evidence>
<name>A0A8J2KJ25_9HEXA</name>
<gene>
    <name evidence="1" type="ORF">AFUS01_LOCUS26103</name>
</gene>
<reference evidence="1" key="1">
    <citation type="submission" date="2021-06" db="EMBL/GenBank/DDBJ databases">
        <authorList>
            <person name="Hodson N. C."/>
            <person name="Mongue J. A."/>
            <person name="Jaron S. K."/>
        </authorList>
    </citation>
    <scope>NUCLEOTIDE SEQUENCE</scope>
</reference>
<protein>
    <submittedName>
        <fullName evidence="1">Uncharacterized protein</fullName>
    </submittedName>
</protein>
<accession>A0A8J2KJ25</accession>
<dbReference type="AlphaFoldDB" id="A0A8J2KJ25"/>
<organism evidence="1 2">
    <name type="scientific">Allacma fusca</name>
    <dbReference type="NCBI Taxonomy" id="39272"/>
    <lineage>
        <taxon>Eukaryota</taxon>
        <taxon>Metazoa</taxon>
        <taxon>Ecdysozoa</taxon>
        <taxon>Arthropoda</taxon>
        <taxon>Hexapoda</taxon>
        <taxon>Collembola</taxon>
        <taxon>Symphypleona</taxon>
        <taxon>Sminthuridae</taxon>
        <taxon>Allacma</taxon>
    </lineage>
</organism>
<dbReference type="Proteomes" id="UP000708208">
    <property type="component" value="Unassembled WGS sequence"/>
</dbReference>
<proteinExistence type="predicted"/>